<dbReference type="GO" id="GO:0016833">
    <property type="term" value="F:oxo-acid-lyase activity"/>
    <property type="evidence" value="ECO:0007669"/>
    <property type="project" value="UniProtKB-ARBA"/>
</dbReference>
<dbReference type="InterPro" id="IPR039556">
    <property type="entry name" value="ICL/PEPM"/>
</dbReference>
<proteinExistence type="predicted"/>
<protein>
    <submittedName>
        <fullName evidence="1">Isocitrate lyase/PEP mutase family protein</fullName>
    </submittedName>
</protein>
<comment type="caution">
    <text evidence="1">The sequence shown here is derived from an EMBL/GenBank/DDBJ whole genome shotgun (WGS) entry which is preliminary data.</text>
</comment>
<dbReference type="Proteomes" id="UP000323380">
    <property type="component" value="Unassembled WGS sequence"/>
</dbReference>
<reference evidence="1 2" key="1">
    <citation type="submission" date="2019-08" db="EMBL/GenBank/DDBJ databases">
        <title>Actinomadura sp. nov. CYP1-5 isolated from mountain soil.</title>
        <authorList>
            <person name="Songsumanus A."/>
            <person name="Kuncharoen N."/>
            <person name="Kudo T."/>
            <person name="Yuki M."/>
            <person name="Igarashi Y."/>
            <person name="Tanasupawat S."/>
        </authorList>
    </citation>
    <scope>NUCLEOTIDE SEQUENCE [LARGE SCALE GENOMIC DNA]</scope>
    <source>
        <strain evidence="1 2">JCM 14158</strain>
    </source>
</reference>
<organism evidence="1 2">
    <name type="scientific">Actinomadura chibensis</name>
    <dbReference type="NCBI Taxonomy" id="392828"/>
    <lineage>
        <taxon>Bacteria</taxon>
        <taxon>Bacillati</taxon>
        <taxon>Actinomycetota</taxon>
        <taxon>Actinomycetes</taxon>
        <taxon>Streptosporangiales</taxon>
        <taxon>Thermomonosporaceae</taxon>
        <taxon>Actinomadura</taxon>
    </lineage>
</organism>
<dbReference type="EMBL" id="VSFG01000001">
    <property type="protein sequence ID" value="TYB47841.1"/>
    <property type="molecule type" value="Genomic_DNA"/>
</dbReference>
<dbReference type="Pfam" id="PF13714">
    <property type="entry name" value="PEP_mutase"/>
    <property type="match status" value="1"/>
</dbReference>
<dbReference type="SUPFAM" id="SSF51621">
    <property type="entry name" value="Phosphoenolpyruvate/pyruvate domain"/>
    <property type="match status" value="1"/>
</dbReference>
<dbReference type="CDD" id="cd00377">
    <property type="entry name" value="ICL_PEPM"/>
    <property type="match status" value="1"/>
</dbReference>
<sequence length="295" mass="30058">MTTAGAPTSPTGGAALLDLARQGPVMLAGCYDGLSAAALQEAGFPALAVSGAGLSASLLGVPDLGLLTLTELVGAVRHIAARSSVPVVVDADAGFGNQLNVVRTVEELADVGVAAIQLEDQVLPKRCGHLDGKAVVGAQEFAAKIAAADHARDGRDTLLIARTDALAVEGVDSAVDRANRCLDAGADVTFVEAPRTLADLDAIAERVPGPKLYNLATGGRSPSLTVKELSERGFGLVVLPAVAMFAALEAMRRVARAVLAAGDDSPVAELGLTVTDFYGAVGLERWLDLDARFAG</sequence>
<dbReference type="PROSITE" id="PS00161">
    <property type="entry name" value="ISOCITRATE_LYASE"/>
    <property type="match status" value="1"/>
</dbReference>
<dbReference type="STRING" id="1220554.GCA_001552135_03738"/>
<dbReference type="InterPro" id="IPR040442">
    <property type="entry name" value="Pyrv_kinase-like_dom_sf"/>
</dbReference>
<dbReference type="Gene3D" id="3.20.20.60">
    <property type="entry name" value="Phosphoenolpyruvate-binding domains"/>
    <property type="match status" value="1"/>
</dbReference>
<dbReference type="AlphaFoldDB" id="A0A5D0NUV5"/>
<gene>
    <name evidence="1" type="ORF">FXF69_00870</name>
</gene>
<dbReference type="RefSeq" id="WP_067892802.1">
    <property type="nucleotide sequence ID" value="NZ_VSFG01000001.1"/>
</dbReference>
<name>A0A5D0NUV5_9ACTN</name>
<dbReference type="PANTHER" id="PTHR42905:SF5">
    <property type="entry name" value="CARBOXYVINYL-CARBOXYPHOSPHONATE PHOSPHORYLMUTASE, CHLOROPLASTIC"/>
    <property type="match status" value="1"/>
</dbReference>
<keyword evidence="1" id="KW-0456">Lyase</keyword>
<accession>A0A5D0NUV5</accession>
<evidence type="ECO:0000313" key="2">
    <source>
        <dbReference type="Proteomes" id="UP000323380"/>
    </source>
</evidence>
<keyword evidence="2" id="KW-1185">Reference proteome</keyword>
<dbReference type="InterPro" id="IPR018523">
    <property type="entry name" value="Isocitrate_lyase_ph_CS"/>
</dbReference>
<dbReference type="PANTHER" id="PTHR42905">
    <property type="entry name" value="PHOSPHOENOLPYRUVATE CARBOXYLASE"/>
    <property type="match status" value="1"/>
</dbReference>
<dbReference type="InterPro" id="IPR015813">
    <property type="entry name" value="Pyrv/PenolPyrv_kinase-like_dom"/>
</dbReference>
<evidence type="ECO:0000313" key="1">
    <source>
        <dbReference type="EMBL" id="TYB47841.1"/>
    </source>
</evidence>